<reference evidence="2 3" key="1">
    <citation type="journal article" date="2012" name="ISME J.">
        <title>Nitrification expanded: discovery, physiology and genomics of a nitrite-oxidizing bacterium from the phylum Chloroflexi.</title>
        <authorList>
            <person name="Sorokin D.Y."/>
            <person name="Lucker S."/>
            <person name="Vejmelkova D."/>
            <person name="Kostrikina N.A."/>
            <person name="Kleerebezem R."/>
            <person name="Rijpstra W.I."/>
            <person name="Damste J.S."/>
            <person name="Le Paslier D."/>
            <person name="Muyzer G."/>
            <person name="Wagner M."/>
            <person name="van Loosdrecht M.C."/>
            <person name="Daims H."/>
        </authorList>
    </citation>
    <scope>NUCLEOTIDE SEQUENCE [LARGE SCALE GENOMIC DNA]</scope>
    <source>
        <strain evidence="3">none</strain>
    </source>
</reference>
<evidence type="ECO:0000256" key="1">
    <source>
        <dbReference type="SAM" id="MobiDB-lite"/>
    </source>
</evidence>
<dbReference type="EMBL" id="CAGS01000036">
    <property type="protein sequence ID" value="CCF82567.1"/>
    <property type="molecule type" value="Genomic_DNA"/>
</dbReference>
<proteinExistence type="predicted"/>
<dbReference type="Proteomes" id="UP000004221">
    <property type="component" value="Unassembled WGS sequence"/>
</dbReference>
<comment type="caution">
    <text evidence="2">The sequence shown here is derived from an EMBL/GenBank/DDBJ whole genome shotgun (WGS) entry which is preliminary data.</text>
</comment>
<organism evidence="2 3">
    <name type="scientific">Nitrolancea hollandica Lb</name>
    <dbReference type="NCBI Taxonomy" id="1129897"/>
    <lineage>
        <taxon>Bacteria</taxon>
        <taxon>Pseudomonadati</taxon>
        <taxon>Thermomicrobiota</taxon>
        <taxon>Thermomicrobia</taxon>
        <taxon>Sphaerobacterales</taxon>
        <taxon>Sphaerobacterineae</taxon>
        <taxon>Sphaerobacteraceae</taxon>
        <taxon>Nitrolancea</taxon>
    </lineage>
</organism>
<name>I4ED05_9BACT</name>
<evidence type="ECO:0000313" key="3">
    <source>
        <dbReference type="Proteomes" id="UP000004221"/>
    </source>
</evidence>
<accession>I4ED05</accession>
<protein>
    <submittedName>
        <fullName evidence="2">Uncharacterized protein</fullName>
    </submittedName>
</protein>
<sequence>MIDSHLRPARRAARPSTIEWLDVLSNSPATLTRPRLGQSTNLEAPPLEAVTGPPHRPTSAKAASSIPGPF</sequence>
<feature type="region of interest" description="Disordered" evidence="1">
    <location>
        <begin position="26"/>
        <end position="70"/>
    </location>
</feature>
<dbReference type="AlphaFoldDB" id="I4ED05"/>
<gene>
    <name evidence="2" type="ORF">NITHO_1300002</name>
</gene>
<keyword evidence="3" id="KW-1185">Reference proteome</keyword>
<evidence type="ECO:0000313" key="2">
    <source>
        <dbReference type="EMBL" id="CCF82567.1"/>
    </source>
</evidence>